<comment type="subcellular location">
    <subcellularLocation>
        <location evidence="1">Membrane</location>
        <topology evidence="1">Single-pass membrane protein</topology>
    </subcellularLocation>
</comment>
<dbReference type="InParanoid" id="A0A7M7NN03"/>
<evidence type="ECO:0000256" key="3">
    <source>
        <dbReference type="ARBA" id="ARBA00022729"/>
    </source>
</evidence>
<sequence length="405" mass="43737">MDWHRIIFVFLGVLLTQCSDHLVRCVITDVRLVGGPTSNKGTVEIGRDNGPWETTCGIDLGISDVTVICRYLGFAGASRAITDTPYAQNSDYNRGLLCNGDEAALSGCKLIQYQCPFKAGAASCYGEDYLGCFVDKSDDRLLSGDRLYGHPSMSISYCIQFCKESTAANYKYAGVEYGDQCYCGETSDDYTRHGVGTDAHCQVPCTGDPTESCGGFQYIAIFTIHVETVETTPAVVSSEKVTHVSTEKVTEVTSQPGSEPISHTKDAVTSSSMATPLSTPTTLQQSGHGSCVGVGVGEGVVIILLIATIIVLVIYIFRIRKNFDPNHGHITDDMTLAQASSSHDKDTGFYHDIRDIRTPVSTSTPAGGSHYSLKIYDQTRGHAIDPADTGIPTESTHYSTRIEKN</sequence>
<dbReference type="AlphaFoldDB" id="A0A7M7NN03"/>
<dbReference type="InterPro" id="IPR051836">
    <property type="entry name" value="Kremen_rcpt"/>
</dbReference>
<dbReference type="InterPro" id="IPR036772">
    <property type="entry name" value="SRCR-like_dom_sf"/>
</dbReference>
<evidence type="ECO:0000256" key="9">
    <source>
        <dbReference type="SAM" id="MobiDB-lite"/>
    </source>
</evidence>
<feature type="region of interest" description="Disordered" evidence="9">
    <location>
        <begin position="384"/>
        <end position="405"/>
    </location>
</feature>
<dbReference type="RefSeq" id="XP_030838977.1">
    <property type="nucleotide sequence ID" value="XM_030983117.1"/>
</dbReference>
<dbReference type="GO" id="GO:0004888">
    <property type="term" value="F:transmembrane signaling receptor activity"/>
    <property type="evidence" value="ECO:0000318"/>
    <property type="project" value="GO_Central"/>
</dbReference>
<accession>A0A7M7NN03</accession>
<evidence type="ECO:0000259" key="13">
    <source>
        <dbReference type="PROSITE" id="PS51212"/>
    </source>
</evidence>
<dbReference type="PANTHER" id="PTHR24269">
    <property type="entry name" value="KREMEN PROTEIN"/>
    <property type="match status" value="1"/>
</dbReference>
<evidence type="ECO:0000259" key="12">
    <source>
        <dbReference type="PROSITE" id="PS50287"/>
    </source>
</evidence>
<dbReference type="GeneID" id="105444780"/>
<feature type="region of interest" description="Disordered" evidence="9">
    <location>
        <begin position="247"/>
        <end position="284"/>
    </location>
</feature>
<evidence type="ECO:0000256" key="4">
    <source>
        <dbReference type="ARBA" id="ARBA00022989"/>
    </source>
</evidence>
<reference evidence="14" key="2">
    <citation type="submission" date="2021-01" db="UniProtKB">
        <authorList>
            <consortium name="EnsemblMetazoa"/>
        </authorList>
    </citation>
    <scope>IDENTIFICATION</scope>
</reference>
<keyword evidence="6 8" id="KW-1015">Disulfide bond</keyword>
<evidence type="ECO:0000256" key="5">
    <source>
        <dbReference type="ARBA" id="ARBA00023136"/>
    </source>
</evidence>
<evidence type="ECO:0000256" key="11">
    <source>
        <dbReference type="SAM" id="SignalP"/>
    </source>
</evidence>
<feature type="disulfide bond" evidence="8">
    <location>
        <begin position="98"/>
        <end position="108"/>
    </location>
</feature>
<feature type="transmembrane region" description="Helical" evidence="10">
    <location>
        <begin position="292"/>
        <end position="317"/>
    </location>
</feature>
<protein>
    <submittedName>
        <fullName evidence="14">Uncharacterized protein</fullName>
    </submittedName>
</protein>
<dbReference type="GO" id="GO:0005886">
    <property type="term" value="C:plasma membrane"/>
    <property type="evidence" value="ECO:0000318"/>
    <property type="project" value="GO_Central"/>
</dbReference>
<dbReference type="Pfam" id="PF00530">
    <property type="entry name" value="SRCR"/>
    <property type="match status" value="1"/>
</dbReference>
<evidence type="ECO:0000256" key="10">
    <source>
        <dbReference type="SAM" id="Phobius"/>
    </source>
</evidence>
<feature type="chain" id="PRO_5036207687" evidence="11">
    <location>
        <begin position="19"/>
        <end position="405"/>
    </location>
</feature>
<keyword evidence="5 10" id="KW-0472">Membrane</keyword>
<dbReference type="OrthoDB" id="10225788at2759"/>
<dbReference type="Gene3D" id="3.10.250.10">
    <property type="entry name" value="SRCR-like domain"/>
    <property type="match status" value="1"/>
</dbReference>
<keyword evidence="7" id="KW-0325">Glycoprotein</keyword>
<dbReference type="OMA" id="KNCICID"/>
<keyword evidence="2 10" id="KW-0812">Transmembrane</keyword>
<dbReference type="KEGG" id="spu:105444780"/>
<name>A0A7M7NN03_STRPU</name>
<dbReference type="SUPFAM" id="SSF56487">
    <property type="entry name" value="SRCR-like"/>
    <property type="match status" value="1"/>
</dbReference>
<evidence type="ECO:0000256" key="6">
    <source>
        <dbReference type="ARBA" id="ARBA00023157"/>
    </source>
</evidence>
<feature type="compositionally biased region" description="Polar residues" evidence="9">
    <location>
        <begin position="267"/>
        <end position="284"/>
    </location>
</feature>
<dbReference type="SMART" id="SM00202">
    <property type="entry name" value="SR"/>
    <property type="match status" value="1"/>
</dbReference>
<evidence type="ECO:0000256" key="1">
    <source>
        <dbReference type="ARBA" id="ARBA00004167"/>
    </source>
</evidence>
<dbReference type="InterPro" id="IPR002889">
    <property type="entry name" value="WSC_carb-bd"/>
</dbReference>
<dbReference type="EnsemblMetazoa" id="XM_030983117">
    <property type="protein sequence ID" value="XP_030838977"/>
    <property type="gene ID" value="LOC105444780"/>
</dbReference>
<dbReference type="InterPro" id="IPR001190">
    <property type="entry name" value="SRCR"/>
</dbReference>
<keyword evidence="15" id="KW-1185">Reference proteome</keyword>
<dbReference type="PROSITE" id="PS50287">
    <property type="entry name" value="SRCR_2"/>
    <property type="match status" value="1"/>
</dbReference>
<feature type="domain" description="WSC" evidence="13">
    <location>
        <begin position="126"/>
        <end position="225"/>
    </location>
</feature>
<dbReference type="PANTHER" id="PTHR24269:SF16">
    <property type="entry name" value="PROTEIN SLG1"/>
    <property type="match status" value="1"/>
</dbReference>
<feature type="domain" description="SRCR" evidence="12">
    <location>
        <begin position="30"/>
        <end position="125"/>
    </location>
</feature>
<comment type="caution">
    <text evidence="8">Lacks conserved residue(s) required for the propagation of feature annotation.</text>
</comment>
<organism evidence="14 15">
    <name type="scientific">Strongylocentrotus purpuratus</name>
    <name type="common">Purple sea urchin</name>
    <dbReference type="NCBI Taxonomy" id="7668"/>
    <lineage>
        <taxon>Eukaryota</taxon>
        <taxon>Metazoa</taxon>
        <taxon>Echinodermata</taxon>
        <taxon>Eleutherozoa</taxon>
        <taxon>Echinozoa</taxon>
        <taxon>Echinoidea</taxon>
        <taxon>Euechinoidea</taxon>
        <taxon>Echinacea</taxon>
        <taxon>Camarodonta</taxon>
        <taxon>Echinidea</taxon>
        <taxon>Strongylocentrotidae</taxon>
        <taxon>Strongylocentrotus</taxon>
    </lineage>
</organism>
<evidence type="ECO:0000313" key="14">
    <source>
        <dbReference type="EnsemblMetazoa" id="XP_030838977"/>
    </source>
</evidence>
<dbReference type="PRINTS" id="PR00258">
    <property type="entry name" value="SPERACTRCPTR"/>
</dbReference>
<evidence type="ECO:0000256" key="7">
    <source>
        <dbReference type="ARBA" id="ARBA00023180"/>
    </source>
</evidence>
<dbReference type="GO" id="GO:0007165">
    <property type="term" value="P:signal transduction"/>
    <property type="evidence" value="ECO:0000318"/>
    <property type="project" value="GO_Central"/>
</dbReference>
<feature type="signal peptide" evidence="11">
    <location>
        <begin position="1"/>
        <end position="18"/>
    </location>
</feature>
<proteinExistence type="predicted"/>
<evidence type="ECO:0000313" key="15">
    <source>
        <dbReference type="Proteomes" id="UP000007110"/>
    </source>
</evidence>
<dbReference type="Pfam" id="PF01822">
    <property type="entry name" value="WSC"/>
    <property type="match status" value="1"/>
</dbReference>
<dbReference type="SMART" id="SM00321">
    <property type="entry name" value="WSC"/>
    <property type="match status" value="1"/>
</dbReference>
<dbReference type="RefSeq" id="XP_030838978.1">
    <property type="nucleotide sequence ID" value="XM_030983118.1"/>
</dbReference>
<dbReference type="PROSITE" id="PS51212">
    <property type="entry name" value="WSC"/>
    <property type="match status" value="1"/>
</dbReference>
<keyword evidence="3 11" id="KW-0732">Signal</keyword>
<evidence type="ECO:0000256" key="2">
    <source>
        <dbReference type="ARBA" id="ARBA00022692"/>
    </source>
</evidence>
<keyword evidence="4 10" id="KW-1133">Transmembrane helix</keyword>
<reference evidence="15" key="1">
    <citation type="submission" date="2015-02" db="EMBL/GenBank/DDBJ databases">
        <title>Genome sequencing for Strongylocentrotus purpuratus.</title>
        <authorList>
            <person name="Murali S."/>
            <person name="Liu Y."/>
            <person name="Vee V."/>
            <person name="English A."/>
            <person name="Wang M."/>
            <person name="Skinner E."/>
            <person name="Han Y."/>
            <person name="Muzny D.M."/>
            <person name="Worley K.C."/>
            <person name="Gibbs R.A."/>
        </authorList>
    </citation>
    <scope>NUCLEOTIDE SEQUENCE</scope>
</reference>
<evidence type="ECO:0000256" key="8">
    <source>
        <dbReference type="PROSITE-ProRule" id="PRU00196"/>
    </source>
</evidence>
<dbReference type="EnsemblMetazoa" id="XM_030983118">
    <property type="protein sequence ID" value="XP_030838978"/>
    <property type="gene ID" value="LOC105444780"/>
</dbReference>
<dbReference type="Proteomes" id="UP000007110">
    <property type="component" value="Unassembled WGS sequence"/>
</dbReference>